<dbReference type="Proteomes" id="UP000603453">
    <property type="component" value="Unassembled WGS sequence"/>
</dbReference>
<dbReference type="SUPFAM" id="SSF52374">
    <property type="entry name" value="Nucleotidylyl transferase"/>
    <property type="match status" value="1"/>
</dbReference>
<dbReference type="InterPro" id="IPR004821">
    <property type="entry name" value="Cyt_trans-like"/>
</dbReference>
<dbReference type="NCBIfam" id="NF001985">
    <property type="entry name" value="PRK00777.1"/>
    <property type="match status" value="1"/>
</dbReference>
<proteinExistence type="predicted"/>
<evidence type="ECO:0000313" key="2">
    <source>
        <dbReference type="EMBL" id="KAG2192583.1"/>
    </source>
</evidence>
<evidence type="ECO:0000259" key="1">
    <source>
        <dbReference type="Pfam" id="PF01467"/>
    </source>
</evidence>
<dbReference type="NCBIfam" id="TIGR00125">
    <property type="entry name" value="cyt_tran_rel"/>
    <property type="match status" value="1"/>
</dbReference>
<dbReference type="OrthoDB" id="330671at2759"/>
<sequence length="316" mass="35499">MTSILLPLQFQELSGLEERQISFIEQSVTVALQKNAKLIIAVECQEIKSNSKCIDAIWERVQAFLGTIYVIQLNKSYQAEKPLFDCNVVFQDICAYPVHLESYITTVCLPEQDSDRVGQWNTIRTDSPLACHVLTDNHDTRHGKLIENTGPIEPLVFDRVAVGGTFDQLHAGHKILLTMTAILANESMVVGVTDDCMLLKKKHRDLIEPTAKRVELVKSYLNLVKRSITYEVVPITDPFGPTVTDPTIDALVVSKETLKGGDLVNSERDMRGYPPLELRIIDVISSENSSVQGKDMDVLKISSSWIREYIAKKRDL</sequence>
<dbReference type="FunFam" id="3.40.50.620:FF:000089">
    <property type="entry name" value="Bifunctional coenzyme A synthase"/>
    <property type="match status" value="1"/>
</dbReference>
<dbReference type="CDD" id="cd02164">
    <property type="entry name" value="PPAT_CoAS"/>
    <property type="match status" value="1"/>
</dbReference>
<gene>
    <name evidence="2" type="ORF">INT47_006035</name>
</gene>
<comment type="caution">
    <text evidence="2">The sequence shown here is derived from an EMBL/GenBank/DDBJ whole genome shotgun (WGS) entry which is preliminary data.</text>
</comment>
<dbReference type="GO" id="GO:0004140">
    <property type="term" value="F:dephospho-CoA kinase activity"/>
    <property type="evidence" value="ECO:0007669"/>
    <property type="project" value="TreeGrafter"/>
</dbReference>
<dbReference type="Gene3D" id="3.40.50.620">
    <property type="entry name" value="HUPs"/>
    <property type="match status" value="1"/>
</dbReference>
<keyword evidence="3" id="KW-1185">Reference proteome</keyword>
<dbReference type="PANTHER" id="PTHR10695:SF46">
    <property type="entry name" value="BIFUNCTIONAL COENZYME A SYNTHASE-RELATED"/>
    <property type="match status" value="1"/>
</dbReference>
<accession>A0A8H7QJ58</accession>
<organism evidence="2 3">
    <name type="scientific">Mucor saturninus</name>
    <dbReference type="NCBI Taxonomy" id="64648"/>
    <lineage>
        <taxon>Eukaryota</taxon>
        <taxon>Fungi</taxon>
        <taxon>Fungi incertae sedis</taxon>
        <taxon>Mucoromycota</taxon>
        <taxon>Mucoromycotina</taxon>
        <taxon>Mucoromycetes</taxon>
        <taxon>Mucorales</taxon>
        <taxon>Mucorineae</taxon>
        <taxon>Mucoraceae</taxon>
        <taxon>Mucor</taxon>
    </lineage>
</organism>
<dbReference type="AlphaFoldDB" id="A0A8H7QJ58"/>
<dbReference type="EMBL" id="JAEPRD010000281">
    <property type="protein sequence ID" value="KAG2192583.1"/>
    <property type="molecule type" value="Genomic_DNA"/>
</dbReference>
<protein>
    <recommendedName>
        <fullName evidence="1">Cytidyltransferase-like domain-containing protein</fullName>
    </recommendedName>
</protein>
<dbReference type="Pfam" id="PF01467">
    <property type="entry name" value="CTP_transf_like"/>
    <property type="match status" value="1"/>
</dbReference>
<dbReference type="InterPro" id="IPR014729">
    <property type="entry name" value="Rossmann-like_a/b/a_fold"/>
</dbReference>
<dbReference type="GO" id="GO:0015937">
    <property type="term" value="P:coenzyme A biosynthetic process"/>
    <property type="evidence" value="ECO:0007669"/>
    <property type="project" value="TreeGrafter"/>
</dbReference>
<feature type="domain" description="Cytidyltransferase-like" evidence="1">
    <location>
        <begin position="162"/>
        <end position="269"/>
    </location>
</feature>
<evidence type="ECO:0000313" key="3">
    <source>
        <dbReference type="Proteomes" id="UP000603453"/>
    </source>
</evidence>
<name>A0A8H7QJ58_9FUNG</name>
<dbReference type="PANTHER" id="PTHR10695">
    <property type="entry name" value="DEPHOSPHO-COA KINASE-RELATED"/>
    <property type="match status" value="1"/>
</dbReference>
<reference evidence="2" key="1">
    <citation type="submission" date="2020-12" db="EMBL/GenBank/DDBJ databases">
        <title>Metabolic potential, ecology and presence of endohyphal bacteria is reflected in genomic diversity of Mucoromycotina.</title>
        <authorList>
            <person name="Muszewska A."/>
            <person name="Okrasinska A."/>
            <person name="Steczkiewicz K."/>
            <person name="Drgas O."/>
            <person name="Orlowska M."/>
            <person name="Perlinska-Lenart U."/>
            <person name="Aleksandrzak-Piekarczyk T."/>
            <person name="Szatraj K."/>
            <person name="Zielenkiewicz U."/>
            <person name="Pilsyk S."/>
            <person name="Malc E."/>
            <person name="Mieczkowski P."/>
            <person name="Kruszewska J.S."/>
            <person name="Biernat P."/>
            <person name="Pawlowska J."/>
        </authorList>
    </citation>
    <scope>NUCLEOTIDE SEQUENCE</scope>
    <source>
        <strain evidence="2">WA0000017839</strain>
    </source>
</reference>